<reference evidence="1" key="1">
    <citation type="submission" date="2014-09" db="EMBL/GenBank/DDBJ databases">
        <title>Genome sequence of the luminous mushroom Mycena chlorophos for searching fungal bioluminescence genes.</title>
        <authorList>
            <person name="Tanaka Y."/>
            <person name="Kasuga D."/>
            <person name="Oba Y."/>
            <person name="Hase S."/>
            <person name="Sato K."/>
            <person name="Oba Y."/>
            <person name="Sakakibara Y."/>
        </authorList>
    </citation>
    <scope>NUCLEOTIDE SEQUENCE</scope>
</reference>
<dbReference type="EMBL" id="DF848965">
    <property type="protein sequence ID" value="GAT55302.1"/>
    <property type="molecule type" value="Genomic_DNA"/>
</dbReference>
<protein>
    <submittedName>
        <fullName evidence="1">Uncharacterized protein</fullName>
    </submittedName>
</protein>
<keyword evidence="2" id="KW-1185">Reference proteome</keyword>
<evidence type="ECO:0000313" key="2">
    <source>
        <dbReference type="Proteomes" id="UP000815677"/>
    </source>
</evidence>
<name>A0ABQ0LWF3_MYCCL</name>
<proteinExistence type="predicted"/>
<gene>
    <name evidence="1" type="ORF">MCHLO_12083</name>
</gene>
<accession>A0ABQ0LWF3</accession>
<organism evidence="1 2">
    <name type="scientific">Mycena chlorophos</name>
    <name type="common">Agaric fungus</name>
    <name type="synonym">Agaricus chlorophos</name>
    <dbReference type="NCBI Taxonomy" id="658473"/>
    <lineage>
        <taxon>Eukaryota</taxon>
        <taxon>Fungi</taxon>
        <taxon>Dikarya</taxon>
        <taxon>Basidiomycota</taxon>
        <taxon>Agaricomycotina</taxon>
        <taxon>Agaricomycetes</taxon>
        <taxon>Agaricomycetidae</taxon>
        <taxon>Agaricales</taxon>
        <taxon>Marasmiineae</taxon>
        <taxon>Mycenaceae</taxon>
        <taxon>Mycena</taxon>
    </lineage>
</organism>
<dbReference type="Proteomes" id="UP000815677">
    <property type="component" value="Unassembled WGS sequence"/>
</dbReference>
<dbReference type="Gene3D" id="3.10.330.10">
    <property type="match status" value="1"/>
</dbReference>
<sequence length="310" mass="34307">MSRCCSWLRHAWVASPLLEPPTCRLAILKREHATSINGVNKPPRLSCYFYPLGSLASESSAKHGEMVERAWVRALPNRISIPAVPRLLPNNAMIAAHVQRGELFKNSLYELLSDMRFDRTLPPVISYDRAVPAAVEGRIQLNKIASTAFYFNGNRVHVLPFDDSIGSVSGIFEVYIQPYLLEGRRAIQTIEAGATEFCIVAQDDETGRRTEFCIVAQDGDTHSGVVTTGESELPTVFLALDGTFRVGRRNKFDGLKARYNHGAPNRPNSIAQATCRSGRSYLPFNVANFGPTGRLERSIQNDGCDAHAPF</sequence>
<evidence type="ECO:0000313" key="1">
    <source>
        <dbReference type="EMBL" id="GAT55302.1"/>
    </source>
</evidence>